<dbReference type="GO" id="GO:0005886">
    <property type="term" value="C:plasma membrane"/>
    <property type="evidence" value="ECO:0007669"/>
    <property type="project" value="UniProtKB-SubCell"/>
</dbReference>
<dbReference type="RefSeq" id="WP_071611535.1">
    <property type="nucleotide sequence ID" value="NZ_CP015756.1"/>
</dbReference>
<gene>
    <name evidence="10" type="ORF">A7L45_03760</name>
</gene>
<evidence type="ECO:0000256" key="5">
    <source>
        <dbReference type="ARBA" id="ARBA00023136"/>
    </source>
</evidence>
<evidence type="ECO:0008006" key="12">
    <source>
        <dbReference type="Google" id="ProtNLM"/>
    </source>
</evidence>
<evidence type="ECO:0000259" key="8">
    <source>
        <dbReference type="Pfam" id="PF02687"/>
    </source>
</evidence>
<keyword evidence="5 7" id="KW-0472">Membrane</keyword>
<evidence type="ECO:0000259" key="9">
    <source>
        <dbReference type="Pfam" id="PF12704"/>
    </source>
</evidence>
<dbReference type="Proteomes" id="UP000182569">
    <property type="component" value="Chromosome"/>
</dbReference>
<dbReference type="InterPro" id="IPR003838">
    <property type="entry name" value="ABC3_permease_C"/>
</dbReference>
<proteinExistence type="inferred from homology"/>
<feature type="transmembrane region" description="Helical" evidence="7">
    <location>
        <begin position="21"/>
        <end position="40"/>
    </location>
</feature>
<dbReference type="OrthoDB" id="9793166at2"/>
<evidence type="ECO:0000256" key="6">
    <source>
        <dbReference type="ARBA" id="ARBA00038076"/>
    </source>
</evidence>
<dbReference type="InterPro" id="IPR050250">
    <property type="entry name" value="Macrolide_Exporter_MacB"/>
</dbReference>
<feature type="transmembrane region" description="Helical" evidence="7">
    <location>
        <begin position="245"/>
        <end position="268"/>
    </location>
</feature>
<feature type="domain" description="ABC3 transporter permease C-terminal" evidence="8">
    <location>
        <begin position="682"/>
        <end position="790"/>
    </location>
</feature>
<keyword evidence="2" id="KW-1003">Cell membrane</keyword>
<evidence type="ECO:0000313" key="11">
    <source>
        <dbReference type="Proteomes" id="UP000182569"/>
    </source>
</evidence>
<dbReference type="GO" id="GO:0022857">
    <property type="term" value="F:transmembrane transporter activity"/>
    <property type="evidence" value="ECO:0007669"/>
    <property type="project" value="TreeGrafter"/>
</dbReference>
<feature type="domain" description="MacB-like periplasmic core" evidence="9">
    <location>
        <begin position="21"/>
        <end position="215"/>
    </location>
</feature>
<dbReference type="AlphaFoldDB" id="A0A1J0GE06"/>
<dbReference type="PANTHER" id="PTHR30572">
    <property type="entry name" value="MEMBRANE COMPONENT OF TRANSPORTER-RELATED"/>
    <property type="match status" value="1"/>
</dbReference>
<dbReference type="STRING" id="1552.A7L45_03760"/>
<feature type="transmembrane region" description="Helical" evidence="7">
    <location>
        <begin position="338"/>
        <end position="364"/>
    </location>
</feature>
<comment type="subcellular location">
    <subcellularLocation>
        <location evidence="1">Cell membrane</location>
        <topology evidence="1">Multi-pass membrane protein</topology>
    </subcellularLocation>
</comment>
<keyword evidence="4 7" id="KW-1133">Transmembrane helix</keyword>
<dbReference type="EMBL" id="CP015756">
    <property type="protein sequence ID" value="APC39240.1"/>
    <property type="molecule type" value="Genomic_DNA"/>
</dbReference>
<evidence type="ECO:0000313" key="10">
    <source>
        <dbReference type="EMBL" id="APC39240.1"/>
    </source>
</evidence>
<feature type="transmembrane region" description="Helical" evidence="7">
    <location>
        <begin position="760"/>
        <end position="783"/>
    </location>
</feature>
<evidence type="ECO:0000256" key="7">
    <source>
        <dbReference type="SAM" id="Phobius"/>
    </source>
</evidence>
<dbReference type="InterPro" id="IPR025857">
    <property type="entry name" value="MacB_PCD"/>
</dbReference>
<dbReference type="Pfam" id="PF02687">
    <property type="entry name" value="FtsX"/>
    <property type="match status" value="2"/>
</dbReference>
<name>A0A1J0GE06_9CLOT</name>
<organism evidence="10 11">
    <name type="scientific">Clostridium estertheticum subsp. estertheticum</name>
    <dbReference type="NCBI Taxonomy" id="1552"/>
    <lineage>
        <taxon>Bacteria</taxon>
        <taxon>Bacillati</taxon>
        <taxon>Bacillota</taxon>
        <taxon>Clostridia</taxon>
        <taxon>Eubacteriales</taxon>
        <taxon>Clostridiaceae</taxon>
        <taxon>Clostridium</taxon>
    </lineage>
</organism>
<comment type="similarity">
    <text evidence="6">Belongs to the ABC-4 integral membrane protein family.</text>
</comment>
<feature type="transmembrane region" description="Helical" evidence="7">
    <location>
        <begin position="417"/>
        <end position="438"/>
    </location>
</feature>
<reference evidence="11" key="1">
    <citation type="journal article" date="2016" name="Front. Microbiol.">
        <title>Complete Genome Sequence of Clostridium estertheticum DSM 8809, a Microbe Identified in Spoiled Vacuum Packed Beef.</title>
        <authorList>
            <person name="Yu Z."/>
            <person name="Gunn L."/>
            <person name="Brennan E."/>
            <person name="Reid R."/>
            <person name="Wall P.G."/>
            <person name="Gaora O.P."/>
            <person name="Hurley D."/>
            <person name="Bolton D."/>
            <person name="Fanning S."/>
        </authorList>
    </citation>
    <scope>NUCLEOTIDE SEQUENCE [LARGE SCALE GENOMIC DNA]</scope>
    <source>
        <strain evidence="11">DSM 8809</strain>
    </source>
</reference>
<feature type="domain" description="ABC3 transporter permease C-terminal" evidence="8">
    <location>
        <begin position="251"/>
        <end position="374"/>
    </location>
</feature>
<evidence type="ECO:0000256" key="1">
    <source>
        <dbReference type="ARBA" id="ARBA00004651"/>
    </source>
</evidence>
<evidence type="ECO:0000256" key="3">
    <source>
        <dbReference type="ARBA" id="ARBA00022692"/>
    </source>
</evidence>
<feature type="transmembrane region" description="Helical" evidence="7">
    <location>
        <begin position="726"/>
        <end position="748"/>
    </location>
</feature>
<evidence type="ECO:0000256" key="2">
    <source>
        <dbReference type="ARBA" id="ARBA00022475"/>
    </source>
</evidence>
<protein>
    <recommendedName>
        <fullName evidence="12">ABC transporter permease</fullName>
    </recommendedName>
</protein>
<keyword evidence="3 7" id="KW-0812">Transmembrane</keyword>
<dbReference type="Pfam" id="PF12704">
    <property type="entry name" value="MacB_PCD"/>
    <property type="match status" value="1"/>
</dbReference>
<accession>A0A1J0GE06</accession>
<sequence length="801" mass="88455">MKNYLELAPKYLSAHKRKTRLTITSVAMAVALVVGIFSMVDALVKFEKAQVLKDQGNYHILIRNPSPREIQAIGSRIDVQNAGTWKDLGEGTINGENCALTSLDENFAKNINFNLNKGRYPTSKNEIMLEKWFMEKSKPAHKIGDTMTITLPGKIIKKFTISGIYNNWGATKAAAIPAVFVSTKMSEQLKPKSSQYFVLFKDGVNIIKVEGEIKKTLNIVDARIGHNEGLLALMMQTKNNNVLKMYAVGGVLFFLVLITGVVMIYNTFNISVMERVRQFGILRCIGASEIQIKRLVKREGLSISWRAIPIGVFAGILITFICTAILKFYNTKLYGGIPLINFSVFGIGAGIVIGFLTVFIASLLPAKKAAKVSPVSALSGSMDSKISRKTKQGLLMKIFHAEIVIGISNSVYKKKTLFLISSSIALSIIMFMCFSVFVNPTFLGIKAPEVYTPDVSITSSQGIGENIYKKLSTLGNVKRVYGRMSNYVDATFDVTRLTGTYKKEMGPIKTESNGLMVAKEKSWIVSYDSMQMQWAKKSLMAGGMDENELNTQNGIVAVVKNYRKGELAADASMKVGDAVYIKTATWTKEYKVMGILSSVPYESEKQTLTTFITTQKQFAKITGDITSNYKTIDIQLNKKNQEQTINEIKALAKNSVTLHDSRQLNAEASSSFMTIAVFIYGFVGIITFISILNIINTMNTNITSKTKYLGIMRAIGMSDRQLTRMALAEAVVYTASGCVFGCAIGVLLQKNLTSFLISNWHFPVLQVVLIFIISILTAAFSIISPLRRIKARGISEVIGSL</sequence>
<feature type="transmembrane region" description="Helical" evidence="7">
    <location>
        <begin position="303"/>
        <end position="326"/>
    </location>
</feature>
<keyword evidence="11" id="KW-1185">Reference proteome</keyword>
<dbReference type="PANTHER" id="PTHR30572:SF4">
    <property type="entry name" value="ABC TRANSPORTER PERMEASE YTRF"/>
    <property type="match status" value="1"/>
</dbReference>
<feature type="transmembrane region" description="Helical" evidence="7">
    <location>
        <begin position="672"/>
        <end position="695"/>
    </location>
</feature>
<evidence type="ECO:0000256" key="4">
    <source>
        <dbReference type="ARBA" id="ARBA00022989"/>
    </source>
</evidence>
<dbReference type="KEGG" id="ceu:A7L45_03760"/>